<evidence type="ECO:0000256" key="2">
    <source>
        <dbReference type="SAM" id="MobiDB-lite"/>
    </source>
</evidence>
<gene>
    <name evidence="3" type="ORF">AMSG_08805</name>
</gene>
<keyword evidence="1" id="KW-0175">Coiled coil</keyword>
<feature type="compositionally biased region" description="Low complexity" evidence="2">
    <location>
        <begin position="17"/>
        <end position="38"/>
    </location>
</feature>
<dbReference type="AlphaFoldDB" id="A0A0L0DM18"/>
<dbReference type="GeneID" id="25567413"/>
<accession>A0A0L0DM18</accession>
<reference evidence="3 4" key="1">
    <citation type="submission" date="2010-05" db="EMBL/GenBank/DDBJ databases">
        <title>The Genome Sequence of Thecamonas trahens ATCC 50062.</title>
        <authorList>
            <consortium name="The Broad Institute Genome Sequencing Platform"/>
            <person name="Russ C."/>
            <person name="Cuomo C."/>
            <person name="Shea T."/>
            <person name="Young S.K."/>
            <person name="Zeng Q."/>
            <person name="Koehrsen M."/>
            <person name="Haas B."/>
            <person name="Borodovsky M."/>
            <person name="Guigo R."/>
            <person name="Alvarado L."/>
            <person name="Berlin A."/>
            <person name="Bochicchio J."/>
            <person name="Borenstein D."/>
            <person name="Chapman S."/>
            <person name="Chen Z."/>
            <person name="Freedman E."/>
            <person name="Gellesch M."/>
            <person name="Goldberg J."/>
            <person name="Griggs A."/>
            <person name="Gujja S."/>
            <person name="Heilman E."/>
            <person name="Heiman D."/>
            <person name="Hepburn T."/>
            <person name="Howarth C."/>
            <person name="Jen D."/>
            <person name="Larson L."/>
            <person name="Mehta T."/>
            <person name="Park D."/>
            <person name="Pearson M."/>
            <person name="Roberts A."/>
            <person name="Saif S."/>
            <person name="Shenoy N."/>
            <person name="Sisk P."/>
            <person name="Stolte C."/>
            <person name="Sykes S."/>
            <person name="Thomson T."/>
            <person name="Walk T."/>
            <person name="White J."/>
            <person name="Yandava C."/>
            <person name="Burger G."/>
            <person name="Gray M.W."/>
            <person name="Holland P.W.H."/>
            <person name="King N."/>
            <person name="Lang F.B.F."/>
            <person name="Roger A.J."/>
            <person name="Ruiz-Trillo I."/>
            <person name="Lander E."/>
            <person name="Nusbaum C."/>
        </authorList>
    </citation>
    <scope>NUCLEOTIDE SEQUENCE [LARGE SCALE GENOMIC DNA]</scope>
    <source>
        <strain evidence="3 4">ATCC 50062</strain>
    </source>
</reference>
<name>A0A0L0DM18_THETB</name>
<feature type="region of interest" description="Disordered" evidence="2">
    <location>
        <begin position="1"/>
        <end position="54"/>
    </location>
</feature>
<dbReference type="eggNOG" id="ENOG502SS1T">
    <property type="taxonomic scope" value="Eukaryota"/>
</dbReference>
<sequence>MGNPSANRVRPEEQQEAAASSSRARAGSSSSSSGASSDSSDDVMTSKPRESQAAITRRLLAEKTVADVENPDDPLENLDFVEDVEESEHFVKLHEHEGLLEGLIRLDPDLVSSYSGRRRYFKRKRVPPGHVGLGDNASRTMFFRPGSYTRIGLGRKLPSHAVAPIPGPGGRLNHGDITYAHLRDDQVAVLNIGDESHIIGKGRYIIRTPNHLSDFVSLREPGDLEFKNIIRESQEMIDGELVDRRVEDREGAGFRISVGSVQFLRAEPGYVWAVQRGDGHVRTGEGVTAVRRDEKFIDWLNSQMTTRTTDVKVYLTADVEEAQIKLQLQWRLRDGNLWVRQCKAFEDPFDYFEEKLDSLVQDEIGSYCKSELEQQRLVKFDEFEAHVRPALGAAGEAVGVRLLSIEVRHLRFPVADRIERERRLHEAQALRNQREHDHQTQLKRQELAQIAEAAEAELSREQNAARREAEIAAVRDERELAKVEAESARSRREMEAEQERVRIQGETQVIQAENAAVVAAVEREKRAEAELRIARLEAEAEIVRANAAAEAALKMAKIFSENPEYLKFRELEVQATIEQARIAAVGRFADNPNALLPATLQQQVLRMNGGFDPRDLVISPMGVPYTQAASAPQNGARS</sequence>
<protein>
    <recommendedName>
        <fullName evidence="5">Band 7 domain-containing protein</fullName>
    </recommendedName>
</protein>
<dbReference type="RefSeq" id="XP_013754571.1">
    <property type="nucleotide sequence ID" value="XM_013899117.1"/>
</dbReference>
<dbReference type="OMA" id="GANQNDE"/>
<keyword evidence="4" id="KW-1185">Reference proteome</keyword>
<feature type="coiled-coil region" evidence="1">
    <location>
        <begin position="415"/>
        <end position="546"/>
    </location>
</feature>
<dbReference type="EMBL" id="GL349480">
    <property type="protein sequence ID" value="KNC53310.1"/>
    <property type="molecule type" value="Genomic_DNA"/>
</dbReference>
<evidence type="ECO:0000256" key="1">
    <source>
        <dbReference type="SAM" id="Coils"/>
    </source>
</evidence>
<proteinExistence type="predicted"/>
<evidence type="ECO:0000313" key="3">
    <source>
        <dbReference type="EMBL" id="KNC53310.1"/>
    </source>
</evidence>
<organism evidence="3 4">
    <name type="scientific">Thecamonas trahens ATCC 50062</name>
    <dbReference type="NCBI Taxonomy" id="461836"/>
    <lineage>
        <taxon>Eukaryota</taxon>
        <taxon>Apusozoa</taxon>
        <taxon>Apusomonadida</taxon>
        <taxon>Apusomonadidae</taxon>
        <taxon>Thecamonas</taxon>
    </lineage>
</organism>
<dbReference type="Proteomes" id="UP000054408">
    <property type="component" value="Unassembled WGS sequence"/>
</dbReference>
<evidence type="ECO:0008006" key="5">
    <source>
        <dbReference type="Google" id="ProtNLM"/>
    </source>
</evidence>
<evidence type="ECO:0000313" key="4">
    <source>
        <dbReference type="Proteomes" id="UP000054408"/>
    </source>
</evidence>